<evidence type="ECO:0000313" key="9">
    <source>
        <dbReference type="Proteomes" id="UP000565711"/>
    </source>
</evidence>
<keyword evidence="4" id="KW-0067">ATP-binding</keyword>
<dbReference type="InterPro" id="IPR027417">
    <property type="entry name" value="P-loop_NTPase"/>
</dbReference>
<keyword evidence="1" id="KW-0547">Nucleotide-binding</keyword>
<feature type="region of interest" description="Disordered" evidence="6">
    <location>
        <begin position="157"/>
        <end position="200"/>
    </location>
</feature>
<feature type="domain" description="Helicase C-terminal" evidence="7">
    <location>
        <begin position="9"/>
        <end position="155"/>
    </location>
</feature>
<comment type="similarity">
    <text evidence="5">Belongs to the DEAD box helicase family.</text>
</comment>
<proteinExistence type="inferred from homology"/>
<dbReference type="GO" id="GO:0016787">
    <property type="term" value="F:hydrolase activity"/>
    <property type="evidence" value="ECO:0007669"/>
    <property type="project" value="UniProtKB-KW"/>
</dbReference>
<evidence type="ECO:0000256" key="1">
    <source>
        <dbReference type="ARBA" id="ARBA00022741"/>
    </source>
</evidence>
<dbReference type="Proteomes" id="UP000565711">
    <property type="component" value="Unassembled WGS sequence"/>
</dbReference>
<keyword evidence="9" id="KW-1185">Reference proteome</keyword>
<dbReference type="PANTHER" id="PTHR47959:SF13">
    <property type="entry name" value="ATP-DEPENDENT RNA HELICASE RHLE"/>
    <property type="match status" value="1"/>
</dbReference>
<evidence type="ECO:0000256" key="4">
    <source>
        <dbReference type="ARBA" id="ARBA00022840"/>
    </source>
</evidence>
<dbReference type="Pfam" id="PF00271">
    <property type="entry name" value="Helicase_C"/>
    <property type="match status" value="1"/>
</dbReference>
<organism evidence="8 9">
    <name type="scientific">Nocardia vermiculata</name>
    <dbReference type="NCBI Taxonomy" id="257274"/>
    <lineage>
        <taxon>Bacteria</taxon>
        <taxon>Bacillati</taxon>
        <taxon>Actinomycetota</taxon>
        <taxon>Actinomycetes</taxon>
        <taxon>Mycobacteriales</taxon>
        <taxon>Nocardiaceae</taxon>
        <taxon>Nocardia</taxon>
    </lineage>
</organism>
<dbReference type="GO" id="GO:0005829">
    <property type="term" value="C:cytosol"/>
    <property type="evidence" value="ECO:0007669"/>
    <property type="project" value="TreeGrafter"/>
</dbReference>
<dbReference type="PROSITE" id="PS51194">
    <property type="entry name" value="HELICASE_CTER"/>
    <property type="match status" value="1"/>
</dbReference>
<dbReference type="CDD" id="cd18787">
    <property type="entry name" value="SF2_C_DEAD"/>
    <property type="match status" value="1"/>
</dbReference>
<evidence type="ECO:0000259" key="7">
    <source>
        <dbReference type="PROSITE" id="PS51194"/>
    </source>
</evidence>
<dbReference type="SMART" id="SM00490">
    <property type="entry name" value="HELICc"/>
    <property type="match status" value="1"/>
</dbReference>
<reference evidence="8 9" key="1">
    <citation type="submission" date="2020-04" db="EMBL/GenBank/DDBJ databases">
        <title>MicrobeNet Type strains.</title>
        <authorList>
            <person name="Nicholson A.C."/>
        </authorList>
    </citation>
    <scope>NUCLEOTIDE SEQUENCE [LARGE SCALE GENOMIC DNA]</scope>
    <source>
        <strain evidence="8 9">JCM 12354</strain>
    </source>
</reference>
<evidence type="ECO:0000313" key="8">
    <source>
        <dbReference type="EMBL" id="NKY52785.1"/>
    </source>
</evidence>
<evidence type="ECO:0000256" key="6">
    <source>
        <dbReference type="SAM" id="MobiDB-lite"/>
    </source>
</evidence>
<evidence type="ECO:0000256" key="5">
    <source>
        <dbReference type="ARBA" id="ARBA00038437"/>
    </source>
</evidence>
<keyword evidence="3" id="KW-0347">Helicase</keyword>
<dbReference type="GO" id="GO:0005524">
    <property type="term" value="F:ATP binding"/>
    <property type="evidence" value="ECO:0007669"/>
    <property type="project" value="UniProtKB-KW"/>
</dbReference>
<dbReference type="InterPro" id="IPR050079">
    <property type="entry name" value="DEAD_box_RNA_helicase"/>
</dbReference>
<evidence type="ECO:0000256" key="2">
    <source>
        <dbReference type="ARBA" id="ARBA00022801"/>
    </source>
</evidence>
<comment type="caution">
    <text evidence="8">The sequence shown here is derived from an EMBL/GenBank/DDBJ whole genome shotgun (WGS) entry which is preliminary data.</text>
</comment>
<accession>A0A846Y3F6</accession>
<feature type="compositionally biased region" description="Basic residues" evidence="6">
    <location>
        <begin position="183"/>
        <end position="200"/>
    </location>
</feature>
<dbReference type="AlphaFoldDB" id="A0A846Y3F6"/>
<gene>
    <name evidence="8" type="ORF">HGA08_21520</name>
</gene>
<name>A0A846Y3F6_9NOCA</name>
<evidence type="ECO:0000256" key="3">
    <source>
        <dbReference type="ARBA" id="ARBA00022806"/>
    </source>
</evidence>
<dbReference type="SUPFAM" id="SSF52540">
    <property type="entry name" value="P-loop containing nucleoside triphosphate hydrolases"/>
    <property type="match status" value="1"/>
</dbReference>
<dbReference type="EMBL" id="JAAXOP010000013">
    <property type="protein sequence ID" value="NKY52785.1"/>
    <property type="molecule type" value="Genomic_DNA"/>
</dbReference>
<dbReference type="GO" id="GO:0003724">
    <property type="term" value="F:RNA helicase activity"/>
    <property type="evidence" value="ECO:0007669"/>
    <property type="project" value="TreeGrafter"/>
</dbReference>
<sequence>MRPADKRPVLAQIAARAGRTLVFARTQYGVDKLARRLRESGTGAVVLHGGLTQNQRNRTLAAFTDGTAPVLVATDVAARGIHVDGITLVVHADPAADAKDYLHRSGRTGRAGAPGTVVTLITDAGEAAQVVLRNAGVAYREARIRPDDALLREVTGARAPSGLPVTDPAAADTPPKSSDTPGRARRNTGIRGRPTRRSKR</sequence>
<dbReference type="Gene3D" id="3.40.50.300">
    <property type="entry name" value="P-loop containing nucleotide triphosphate hydrolases"/>
    <property type="match status" value="1"/>
</dbReference>
<dbReference type="PANTHER" id="PTHR47959">
    <property type="entry name" value="ATP-DEPENDENT RNA HELICASE RHLE-RELATED"/>
    <property type="match status" value="1"/>
</dbReference>
<feature type="compositionally biased region" description="Low complexity" evidence="6">
    <location>
        <begin position="166"/>
        <end position="175"/>
    </location>
</feature>
<protein>
    <recommendedName>
        <fullName evidence="7">Helicase C-terminal domain-containing protein</fullName>
    </recommendedName>
</protein>
<dbReference type="InterPro" id="IPR001650">
    <property type="entry name" value="Helicase_C-like"/>
</dbReference>
<keyword evidence="2" id="KW-0378">Hydrolase</keyword>